<comment type="caution">
    <text evidence="11">The sequence shown here is derived from an EMBL/GenBank/DDBJ whole genome shotgun (WGS) entry which is preliminary data.</text>
</comment>
<reference evidence="11" key="1">
    <citation type="submission" date="2020-07" db="EMBL/GenBank/DDBJ databases">
        <title>Severe corrosion of carbon steel in oil field produced water can be linked to methanogenic archaea containing a special type of NiFe hydrogenase.</title>
        <authorList>
            <person name="Lahme S."/>
            <person name="Mand J."/>
            <person name="Longwell J."/>
            <person name="Smith R."/>
            <person name="Enning D."/>
        </authorList>
    </citation>
    <scope>NUCLEOTIDE SEQUENCE</scope>
    <source>
        <strain evidence="11">MIC098Bin6</strain>
    </source>
</reference>
<evidence type="ECO:0000256" key="2">
    <source>
        <dbReference type="ARBA" id="ARBA00012438"/>
    </source>
</evidence>
<protein>
    <recommendedName>
        <fullName evidence="2">histidine kinase</fullName>
        <ecNumber evidence="2">2.7.13.3</ecNumber>
    </recommendedName>
</protein>
<dbReference type="InterPro" id="IPR003661">
    <property type="entry name" value="HisK_dim/P_dom"/>
</dbReference>
<evidence type="ECO:0000256" key="7">
    <source>
        <dbReference type="ARBA" id="ARBA00022840"/>
    </source>
</evidence>
<evidence type="ECO:0000313" key="11">
    <source>
        <dbReference type="EMBL" id="MBG0778873.1"/>
    </source>
</evidence>
<dbReference type="PANTHER" id="PTHR43065:SF10">
    <property type="entry name" value="PEROXIDE STRESS-ACTIVATED HISTIDINE KINASE MAK3"/>
    <property type="match status" value="1"/>
</dbReference>
<sequence length="448" mass="50225">MKKLSTRSLSSLISPLMLAGVILVLTPIFAVMTLDRMQKLKSHITDQQLAKGISMIRTFEAGTRTGMMTMHWGIRRIQDLLQETAFQPEVVHIMIVSAEGTILAHSDPDRVGQVLADIPDMPDSQATESPVFYRSLLKGEEKVFEVYKPFTPMKSRFVRHPMRMMHGMQQTRGVGSFPDKESSMEKNDVLEKGAWILVGLSMDQMDRAQARLLRDAVGQGVMFFILGCAGVISLMAFQAYRTTKARLVSARALSEKLKKEVETTRHLAAIGKLAGGVAHEIRNPLSSIKGFATYFEQRYADHPDDQDTARIMVQEVERINRSVTQLLEFAKPMAVEKKQVGIREVISHSLKLMAHDLEKKSIAVHTDIRSARPTFYTDPDRMNQILLNLYMNSLTAMDDGGTLTVTVVDVSLNRDLEIRVTDDGCGMDEQILSDIFDPYFTTRPDGTG</sequence>
<keyword evidence="4" id="KW-0808">Transferase</keyword>
<dbReference type="Proteomes" id="UP000706172">
    <property type="component" value="Unassembled WGS sequence"/>
</dbReference>
<evidence type="ECO:0000313" key="12">
    <source>
        <dbReference type="Proteomes" id="UP000706172"/>
    </source>
</evidence>
<accession>A0A931CYN3</accession>
<keyword evidence="3" id="KW-0597">Phosphoprotein</keyword>
<dbReference type="InterPro" id="IPR036890">
    <property type="entry name" value="HATPase_C_sf"/>
</dbReference>
<dbReference type="SUPFAM" id="SSF47384">
    <property type="entry name" value="Homodimeric domain of signal transducing histidine kinase"/>
    <property type="match status" value="1"/>
</dbReference>
<dbReference type="EMBL" id="JACCQK010000131">
    <property type="protein sequence ID" value="MBG0778873.1"/>
    <property type="molecule type" value="Genomic_DNA"/>
</dbReference>
<dbReference type="Gene3D" id="3.30.565.10">
    <property type="entry name" value="Histidine kinase-like ATPase, C-terminal domain"/>
    <property type="match status" value="1"/>
</dbReference>
<proteinExistence type="predicted"/>
<comment type="catalytic activity">
    <reaction evidence="1">
        <text>ATP + protein L-histidine = ADP + protein N-phospho-L-histidine.</text>
        <dbReference type="EC" id="2.7.13.3"/>
    </reaction>
</comment>
<gene>
    <name evidence="11" type="ORF">H0S81_02970</name>
</gene>
<dbReference type="InterPro" id="IPR036097">
    <property type="entry name" value="HisK_dim/P_sf"/>
</dbReference>
<evidence type="ECO:0000256" key="5">
    <source>
        <dbReference type="ARBA" id="ARBA00022741"/>
    </source>
</evidence>
<keyword evidence="9" id="KW-1133">Transmembrane helix</keyword>
<evidence type="ECO:0000256" key="9">
    <source>
        <dbReference type="SAM" id="Phobius"/>
    </source>
</evidence>
<feature type="transmembrane region" description="Helical" evidence="9">
    <location>
        <begin position="221"/>
        <end position="240"/>
    </location>
</feature>
<dbReference type="Pfam" id="PF02518">
    <property type="entry name" value="HATPase_c"/>
    <property type="match status" value="1"/>
</dbReference>
<dbReference type="Pfam" id="PF00512">
    <property type="entry name" value="HisKA"/>
    <property type="match status" value="1"/>
</dbReference>
<name>A0A931CYN3_9BACT</name>
<dbReference type="SMART" id="SM00388">
    <property type="entry name" value="HisKA"/>
    <property type="match status" value="1"/>
</dbReference>
<feature type="non-terminal residue" evidence="11">
    <location>
        <position position="448"/>
    </location>
</feature>
<evidence type="ECO:0000256" key="8">
    <source>
        <dbReference type="ARBA" id="ARBA00023012"/>
    </source>
</evidence>
<keyword evidence="9" id="KW-0812">Transmembrane</keyword>
<dbReference type="PROSITE" id="PS50109">
    <property type="entry name" value="HIS_KIN"/>
    <property type="match status" value="1"/>
</dbReference>
<keyword evidence="7" id="KW-0067">ATP-binding</keyword>
<dbReference type="CDD" id="cd00082">
    <property type="entry name" value="HisKA"/>
    <property type="match status" value="1"/>
</dbReference>
<dbReference type="InterPro" id="IPR005467">
    <property type="entry name" value="His_kinase_dom"/>
</dbReference>
<evidence type="ECO:0000259" key="10">
    <source>
        <dbReference type="PROSITE" id="PS50109"/>
    </source>
</evidence>
<keyword evidence="8" id="KW-0902">Two-component regulatory system</keyword>
<evidence type="ECO:0000256" key="4">
    <source>
        <dbReference type="ARBA" id="ARBA00022679"/>
    </source>
</evidence>
<dbReference type="AlphaFoldDB" id="A0A931CYN3"/>
<dbReference type="InterPro" id="IPR003594">
    <property type="entry name" value="HATPase_dom"/>
</dbReference>
<organism evidence="11 12">
    <name type="scientific">Desulfotignum balticum</name>
    <dbReference type="NCBI Taxonomy" id="115781"/>
    <lineage>
        <taxon>Bacteria</taxon>
        <taxon>Pseudomonadati</taxon>
        <taxon>Thermodesulfobacteriota</taxon>
        <taxon>Desulfobacteria</taxon>
        <taxon>Desulfobacterales</taxon>
        <taxon>Desulfobacteraceae</taxon>
        <taxon>Desulfotignum</taxon>
    </lineage>
</organism>
<dbReference type="SUPFAM" id="SSF55874">
    <property type="entry name" value="ATPase domain of HSP90 chaperone/DNA topoisomerase II/histidine kinase"/>
    <property type="match status" value="1"/>
</dbReference>
<dbReference type="PANTHER" id="PTHR43065">
    <property type="entry name" value="SENSOR HISTIDINE KINASE"/>
    <property type="match status" value="1"/>
</dbReference>
<keyword evidence="6" id="KW-0418">Kinase</keyword>
<dbReference type="Gene3D" id="1.10.287.130">
    <property type="match status" value="1"/>
</dbReference>
<evidence type="ECO:0000256" key="1">
    <source>
        <dbReference type="ARBA" id="ARBA00000085"/>
    </source>
</evidence>
<keyword evidence="9" id="KW-0472">Membrane</keyword>
<feature type="domain" description="Histidine kinase" evidence="10">
    <location>
        <begin position="276"/>
        <end position="448"/>
    </location>
</feature>
<keyword evidence="5" id="KW-0547">Nucleotide-binding</keyword>
<evidence type="ECO:0000256" key="6">
    <source>
        <dbReference type="ARBA" id="ARBA00022777"/>
    </source>
</evidence>
<dbReference type="SUPFAM" id="SSF103190">
    <property type="entry name" value="Sensory domain-like"/>
    <property type="match status" value="1"/>
</dbReference>
<dbReference type="GO" id="GO:0000155">
    <property type="term" value="F:phosphorelay sensor kinase activity"/>
    <property type="evidence" value="ECO:0007669"/>
    <property type="project" value="InterPro"/>
</dbReference>
<evidence type="ECO:0000256" key="3">
    <source>
        <dbReference type="ARBA" id="ARBA00022553"/>
    </source>
</evidence>
<feature type="transmembrane region" description="Helical" evidence="9">
    <location>
        <begin position="12"/>
        <end position="34"/>
    </location>
</feature>
<dbReference type="EC" id="2.7.13.3" evidence="2"/>
<dbReference type="InterPro" id="IPR029151">
    <property type="entry name" value="Sensor-like_sf"/>
</dbReference>
<dbReference type="GO" id="GO:0005524">
    <property type="term" value="F:ATP binding"/>
    <property type="evidence" value="ECO:0007669"/>
    <property type="project" value="UniProtKB-KW"/>
</dbReference>